<dbReference type="OrthoDB" id="850243at2"/>
<reference evidence="1 2" key="1">
    <citation type="submission" date="2019-02" db="EMBL/GenBank/DDBJ databases">
        <title>Deep-cultivation of Planctomycetes and their phenomic and genomic characterization uncovers novel biology.</title>
        <authorList>
            <person name="Wiegand S."/>
            <person name="Jogler M."/>
            <person name="Boedeker C."/>
            <person name="Pinto D."/>
            <person name="Vollmers J."/>
            <person name="Rivas-Marin E."/>
            <person name="Kohn T."/>
            <person name="Peeters S.H."/>
            <person name="Heuer A."/>
            <person name="Rast P."/>
            <person name="Oberbeckmann S."/>
            <person name="Bunk B."/>
            <person name="Jeske O."/>
            <person name="Meyerdierks A."/>
            <person name="Storesund J.E."/>
            <person name="Kallscheuer N."/>
            <person name="Luecker S."/>
            <person name="Lage O.M."/>
            <person name="Pohl T."/>
            <person name="Merkel B.J."/>
            <person name="Hornburger P."/>
            <person name="Mueller R.-W."/>
            <person name="Bruemmer F."/>
            <person name="Labrenz M."/>
            <person name="Spormann A.M."/>
            <person name="Op den Camp H."/>
            <person name="Overmann J."/>
            <person name="Amann R."/>
            <person name="Jetten M.S.M."/>
            <person name="Mascher T."/>
            <person name="Medema M.H."/>
            <person name="Devos D.P."/>
            <person name="Kaster A.-K."/>
            <person name="Ovreas L."/>
            <person name="Rohde M."/>
            <person name="Galperin M.Y."/>
            <person name="Jogler C."/>
        </authorList>
    </citation>
    <scope>NUCLEOTIDE SEQUENCE [LARGE SCALE GENOMIC DNA]</scope>
    <source>
        <strain evidence="1 2">I41</strain>
    </source>
</reference>
<organism evidence="1 2">
    <name type="scientific">Lacipirellula limnantheis</name>
    <dbReference type="NCBI Taxonomy" id="2528024"/>
    <lineage>
        <taxon>Bacteria</taxon>
        <taxon>Pseudomonadati</taxon>
        <taxon>Planctomycetota</taxon>
        <taxon>Planctomycetia</taxon>
        <taxon>Pirellulales</taxon>
        <taxon>Lacipirellulaceae</taxon>
        <taxon>Lacipirellula</taxon>
    </lineage>
</organism>
<evidence type="ECO:0000313" key="1">
    <source>
        <dbReference type="EMBL" id="QDT73201.1"/>
    </source>
</evidence>
<evidence type="ECO:0000313" key="2">
    <source>
        <dbReference type="Proteomes" id="UP000317909"/>
    </source>
</evidence>
<protein>
    <submittedName>
        <fullName evidence="1">Uncharacterized protein</fullName>
    </submittedName>
</protein>
<name>A0A517TXX2_9BACT</name>
<dbReference type="KEGG" id="llh:I41_23900"/>
<proteinExistence type="predicted"/>
<dbReference type="EMBL" id="CP036339">
    <property type="protein sequence ID" value="QDT73201.1"/>
    <property type="molecule type" value="Genomic_DNA"/>
</dbReference>
<sequence>MNLGGYADGEFTALNASTILVAVSQRENKRRAKSTLLIGKSALHADELCDVDDCLEIRSVDGYVVHLTATSDPDMLAPHNGYWVISKEVIFAIINRGGSD</sequence>
<dbReference type="Proteomes" id="UP000317909">
    <property type="component" value="Chromosome"/>
</dbReference>
<dbReference type="Gene3D" id="3.50.100.10">
    <property type="entry name" value="protein il1583 domain"/>
    <property type="match status" value="1"/>
</dbReference>
<accession>A0A517TXX2</accession>
<gene>
    <name evidence="1" type="ORF">I41_23900</name>
</gene>
<dbReference type="AlphaFoldDB" id="A0A517TXX2"/>
<dbReference type="RefSeq" id="WP_145432728.1">
    <property type="nucleotide sequence ID" value="NZ_CP036339.1"/>
</dbReference>
<keyword evidence="2" id="KW-1185">Reference proteome</keyword>